<keyword evidence="1" id="KW-0175">Coiled coil</keyword>
<gene>
    <name evidence="4" type="primary">LOC112467069</name>
</gene>
<feature type="coiled-coil region" evidence="1">
    <location>
        <begin position="92"/>
        <end position="151"/>
    </location>
</feature>
<dbReference type="GeneID" id="112467069"/>
<sequence length="359" mass="42471">MSKEVQGTDKKRTARELKGRERADSLSILDYVRGGDKEKEKEHNKRKQEERERLADKIFKKSNMMNRTLSGLKQTGEEREITNEEGTLMGMLRELKIEMVGLRNEIKEIKENWKLRVDRIEKKLMEMEERMKEMERRRGEARVAKVNAQERVLEFRIGDRVDSDYLPLTLLPEKEENTRQIEGWTEEEKEEQNMSKKIICGTEIEVRNEAMEVRDMGTEEINKKQVQDTERELQEEEIVRAVRNMKLGKTAGVDEIPMEAWRYGGAAIRRSLTDLLKLIWKEVQREREKDMAIGKDKIFAIFVDLKAAFDNVDRGILLKTMEEKGVERSLINKIKEIYKKDEGDNKDEEWVHKVLRRKV</sequence>
<organism evidence="3 4">
    <name type="scientific">Temnothorax curvispinosus</name>
    <dbReference type="NCBI Taxonomy" id="300111"/>
    <lineage>
        <taxon>Eukaryota</taxon>
        <taxon>Metazoa</taxon>
        <taxon>Ecdysozoa</taxon>
        <taxon>Arthropoda</taxon>
        <taxon>Hexapoda</taxon>
        <taxon>Insecta</taxon>
        <taxon>Pterygota</taxon>
        <taxon>Neoptera</taxon>
        <taxon>Endopterygota</taxon>
        <taxon>Hymenoptera</taxon>
        <taxon>Apocrita</taxon>
        <taxon>Aculeata</taxon>
        <taxon>Formicoidea</taxon>
        <taxon>Formicidae</taxon>
        <taxon>Myrmicinae</taxon>
        <taxon>Temnothorax</taxon>
    </lineage>
</organism>
<proteinExistence type="predicted"/>
<feature type="compositionally biased region" description="Basic and acidic residues" evidence="2">
    <location>
        <begin position="33"/>
        <end position="51"/>
    </location>
</feature>
<feature type="compositionally biased region" description="Basic and acidic residues" evidence="2">
    <location>
        <begin position="1"/>
        <end position="24"/>
    </location>
</feature>
<dbReference type="Proteomes" id="UP000504618">
    <property type="component" value="Unplaced"/>
</dbReference>
<dbReference type="OrthoDB" id="425681at2759"/>
<reference evidence="4" key="1">
    <citation type="submission" date="2025-08" db="UniProtKB">
        <authorList>
            <consortium name="RefSeq"/>
        </authorList>
    </citation>
    <scope>IDENTIFICATION</scope>
    <source>
        <tissue evidence="4">Whole body</tissue>
    </source>
</reference>
<dbReference type="AlphaFoldDB" id="A0A6J1RER4"/>
<protein>
    <submittedName>
        <fullName evidence="4">E3 ubiquitin-protein ligase BRE1A-like</fullName>
    </submittedName>
</protein>
<keyword evidence="3" id="KW-1185">Reference proteome</keyword>
<name>A0A6J1RER4_9HYME</name>
<feature type="region of interest" description="Disordered" evidence="2">
    <location>
        <begin position="1"/>
        <end position="51"/>
    </location>
</feature>
<evidence type="ECO:0000256" key="2">
    <source>
        <dbReference type="SAM" id="MobiDB-lite"/>
    </source>
</evidence>
<evidence type="ECO:0000313" key="4">
    <source>
        <dbReference type="RefSeq" id="XP_024891305.1"/>
    </source>
</evidence>
<accession>A0A6J1RER4</accession>
<evidence type="ECO:0000313" key="3">
    <source>
        <dbReference type="Proteomes" id="UP000504618"/>
    </source>
</evidence>
<dbReference type="RefSeq" id="XP_024891305.1">
    <property type="nucleotide sequence ID" value="XM_025035537.1"/>
</dbReference>
<evidence type="ECO:0000256" key="1">
    <source>
        <dbReference type="SAM" id="Coils"/>
    </source>
</evidence>